<evidence type="ECO:0000313" key="2">
    <source>
        <dbReference type="EMBL" id="GIE98095.1"/>
    </source>
</evidence>
<comment type="caution">
    <text evidence="2">The sequence shown here is derived from an EMBL/GenBank/DDBJ whole genome shotgun (WGS) entry which is preliminary data.</text>
</comment>
<gene>
    <name evidence="2" type="ORF">Ari01nite_55600</name>
</gene>
<feature type="compositionally biased region" description="Basic and acidic residues" evidence="1">
    <location>
        <begin position="12"/>
        <end position="26"/>
    </location>
</feature>
<protein>
    <submittedName>
        <fullName evidence="2">Uncharacterized protein</fullName>
    </submittedName>
</protein>
<dbReference type="AlphaFoldDB" id="A0A919K342"/>
<feature type="region of interest" description="Disordered" evidence="1">
    <location>
        <begin position="1"/>
        <end position="31"/>
    </location>
</feature>
<name>A0A919K342_9ACTN</name>
<organism evidence="2 3">
    <name type="scientific">Paractinoplanes rishiriensis</name>
    <dbReference type="NCBI Taxonomy" id="1050105"/>
    <lineage>
        <taxon>Bacteria</taxon>
        <taxon>Bacillati</taxon>
        <taxon>Actinomycetota</taxon>
        <taxon>Actinomycetes</taxon>
        <taxon>Micromonosporales</taxon>
        <taxon>Micromonosporaceae</taxon>
        <taxon>Paractinoplanes</taxon>
    </lineage>
</organism>
<dbReference type="EMBL" id="BOMV01000059">
    <property type="protein sequence ID" value="GIE98095.1"/>
    <property type="molecule type" value="Genomic_DNA"/>
</dbReference>
<accession>A0A919K342</accession>
<evidence type="ECO:0000256" key="1">
    <source>
        <dbReference type="SAM" id="MobiDB-lite"/>
    </source>
</evidence>
<dbReference type="Proteomes" id="UP000636960">
    <property type="component" value="Unassembled WGS sequence"/>
</dbReference>
<reference evidence="2" key="1">
    <citation type="submission" date="2021-01" db="EMBL/GenBank/DDBJ databases">
        <title>Whole genome shotgun sequence of Actinoplanes rishiriensis NBRC 108556.</title>
        <authorList>
            <person name="Komaki H."/>
            <person name="Tamura T."/>
        </authorList>
    </citation>
    <scope>NUCLEOTIDE SEQUENCE</scope>
    <source>
        <strain evidence="2">NBRC 108556</strain>
    </source>
</reference>
<sequence>MRQPAVSSGDYRTGDARDTGSERGNRGDPLPCHHAILTDVDATRLGLELGDSYRADRPGPIHRVFLACPLPIRAVA</sequence>
<evidence type="ECO:0000313" key="3">
    <source>
        <dbReference type="Proteomes" id="UP000636960"/>
    </source>
</evidence>
<proteinExistence type="predicted"/>
<keyword evidence="3" id="KW-1185">Reference proteome</keyword>